<dbReference type="PROSITE" id="PS50932">
    <property type="entry name" value="HTH_LACI_2"/>
    <property type="match status" value="1"/>
</dbReference>
<evidence type="ECO:0000313" key="6">
    <source>
        <dbReference type="EMBL" id="GAG79670.1"/>
    </source>
</evidence>
<dbReference type="InterPro" id="IPR000843">
    <property type="entry name" value="HTH_LacI"/>
</dbReference>
<dbReference type="Pfam" id="PF13407">
    <property type="entry name" value="Peripla_BP_4"/>
    <property type="match status" value="1"/>
</dbReference>
<evidence type="ECO:0000256" key="1">
    <source>
        <dbReference type="ARBA" id="ARBA00022491"/>
    </source>
</evidence>
<evidence type="ECO:0000259" key="5">
    <source>
        <dbReference type="PROSITE" id="PS50932"/>
    </source>
</evidence>
<dbReference type="PRINTS" id="PR00036">
    <property type="entry name" value="HTHLACI"/>
</dbReference>
<dbReference type="InterPro" id="IPR010982">
    <property type="entry name" value="Lambda_DNA-bd_dom_sf"/>
</dbReference>
<organism evidence="6">
    <name type="scientific">marine sediment metagenome</name>
    <dbReference type="NCBI Taxonomy" id="412755"/>
    <lineage>
        <taxon>unclassified sequences</taxon>
        <taxon>metagenomes</taxon>
        <taxon>ecological metagenomes</taxon>
    </lineage>
</organism>
<dbReference type="EMBL" id="BART01018922">
    <property type="protein sequence ID" value="GAG79670.1"/>
    <property type="molecule type" value="Genomic_DNA"/>
</dbReference>
<dbReference type="Gene3D" id="3.40.50.2300">
    <property type="match status" value="2"/>
</dbReference>
<keyword evidence="2" id="KW-0805">Transcription regulation</keyword>
<gene>
    <name evidence="6" type="ORF">S01H4_35562</name>
</gene>
<proteinExistence type="predicted"/>
<dbReference type="InterPro" id="IPR025997">
    <property type="entry name" value="SBP_2_dom"/>
</dbReference>
<comment type="caution">
    <text evidence="6">The sequence shown here is derived from an EMBL/GenBank/DDBJ whole genome shotgun (WGS) entry which is preliminary data.</text>
</comment>
<dbReference type="InterPro" id="IPR028082">
    <property type="entry name" value="Peripla_BP_I"/>
</dbReference>
<dbReference type="Gene3D" id="1.10.260.40">
    <property type="entry name" value="lambda repressor-like DNA-binding domains"/>
    <property type="match status" value="1"/>
</dbReference>
<dbReference type="SUPFAM" id="SSF53822">
    <property type="entry name" value="Periplasmic binding protein-like I"/>
    <property type="match status" value="1"/>
</dbReference>
<dbReference type="Pfam" id="PF00356">
    <property type="entry name" value="LacI"/>
    <property type="match status" value="1"/>
</dbReference>
<dbReference type="GO" id="GO:0003700">
    <property type="term" value="F:DNA-binding transcription factor activity"/>
    <property type="evidence" value="ECO:0007669"/>
    <property type="project" value="TreeGrafter"/>
</dbReference>
<sequence>MINRETQQLQSVETMRDGVTIDDIAKRANVSKSTVSRVLNGSAVVNEQKRDAVHQAIIELDYKPNMFAQGLASGKSMTLGILTQNIGSPFYDTIAQGAIEGLAGSGYTPIFVDGRWEHAREAASIETLISRKVDGLLIVGGDVDASELQSYKKQLPLIVAARDIEGLEGQCISVNNKQIGYLATKHLLEQRHTRIAFIHGIEGHPDAQNRFVGHLEALQEA</sequence>
<protein>
    <recommendedName>
        <fullName evidence="5">HTH lacI-type domain-containing protein</fullName>
    </recommendedName>
</protein>
<keyword evidence="3" id="KW-0238">DNA-binding</keyword>
<evidence type="ECO:0000256" key="2">
    <source>
        <dbReference type="ARBA" id="ARBA00023015"/>
    </source>
</evidence>
<evidence type="ECO:0000256" key="4">
    <source>
        <dbReference type="ARBA" id="ARBA00023163"/>
    </source>
</evidence>
<keyword evidence="4" id="KW-0804">Transcription</keyword>
<name>X1AB37_9ZZZZ</name>
<dbReference type="PROSITE" id="PS00356">
    <property type="entry name" value="HTH_LACI_1"/>
    <property type="match status" value="1"/>
</dbReference>
<dbReference type="SUPFAM" id="SSF47413">
    <property type="entry name" value="lambda repressor-like DNA-binding domains"/>
    <property type="match status" value="1"/>
</dbReference>
<dbReference type="AlphaFoldDB" id="X1AB37"/>
<dbReference type="CDD" id="cd01392">
    <property type="entry name" value="HTH_LacI"/>
    <property type="match status" value="1"/>
</dbReference>
<dbReference type="GO" id="GO:0000976">
    <property type="term" value="F:transcription cis-regulatory region binding"/>
    <property type="evidence" value="ECO:0007669"/>
    <property type="project" value="TreeGrafter"/>
</dbReference>
<dbReference type="PANTHER" id="PTHR30146:SF148">
    <property type="entry name" value="HTH-TYPE TRANSCRIPTIONAL REPRESSOR PURR-RELATED"/>
    <property type="match status" value="1"/>
</dbReference>
<dbReference type="PANTHER" id="PTHR30146">
    <property type="entry name" value="LACI-RELATED TRANSCRIPTIONAL REPRESSOR"/>
    <property type="match status" value="1"/>
</dbReference>
<feature type="domain" description="HTH lacI-type" evidence="5">
    <location>
        <begin position="19"/>
        <end position="73"/>
    </location>
</feature>
<dbReference type="SMART" id="SM00354">
    <property type="entry name" value="HTH_LACI"/>
    <property type="match status" value="1"/>
</dbReference>
<evidence type="ECO:0000256" key="3">
    <source>
        <dbReference type="ARBA" id="ARBA00023125"/>
    </source>
</evidence>
<feature type="non-terminal residue" evidence="6">
    <location>
        <position position="221"/>
    </location>
</feature>
<reference evidence="6" key="1">
    <citation type="journal article" date="2014" name="Front. Microbiol.">
        <title>High frequency of phylogenetically diverse reductive dehalogenase-homologous genes in deep subseafloor sedimentary metagenomes.</title>
        <authorList>
            <person name="Kawai M."/>
            <person name="Futagami T."/>
            <person name="Toyoda A."/>
            <person name="Takaki Y."/>
            <person name="Nishi S."/>
            <person name="Hori S."/>
            <person name="Arai W."/>
            <person name="Tsubouchi T."/>
            <person name="Morono Y."/>
            <person name="Uchiyama I."/>
            <person name="Ito T."/>
            <person name="Fujiyama A."/>
            <person name="Inagaki F."/>
            <person name="Takami H."/>
        </authorList>
    </citation>
    <scope>NUCLEOTIDE SEQUENCE</scope>
    <source>
        <strain evidence="6">Expedition CK06-06</strain>
    </source>
</reference>
<accession>X1AB37</accession>
<keyword evidence="1" id="KW-0678">Repressor</keyword>